<dbReference type="InterPro" id="IPR007310">
    <property type="entry name" value="Aerobactin_biosyn_IucA/IucC_N"/>
</dbReference>
<evidence type="ECO:0000256" key="2">
    <source>
        <dbReference type="ARBA" id="ARBA00007832"/>
    </source>
</evidence>
<evidence type="ECO:0000256" key="1">
    <source>
        <dbReference type="ARBA" id="ARBA00004924"/>
    </source>
</evidence>
<evidence type="ECO:0000313" key="6">
    <source>
        <dbReference type="Proteomes" id="UP000244240"/>
    </source>
</evidence>
<feature type="domain" description="Aerobactin siderophore biosynthesis IucA/IucC-like C-terminal" evidence="4">
    <location>
        <begin position="418"/>
        <end position="590"/>
    </location>
</feature>
<dbReference type="Pfam" id="PF06276">
    <property type="entry name" value="FhuF"/>
    <property type="match status" value="1"/>
</dbReference>
<feature type="domain" description="Aerobactin siderophore biosynthesis IucA/IucC N-terminal" evidence="3">
    <location>
        <begin position="151"/>
        <end position="398"/>
    </location>
</feature>
<dbReference type="PANTHER" id="PTHR34384">
    <property type="entry name" value="L-2,3-DIAMINOPROPANOATE--CITRATE LIGASE"/>
    <property type="match status" value="1"/>
</dbReference>
<comment type="caution">
    <text evidence="5">The sequence shown here is derived from an EMBL/GenBank/DDBJ whole genome shotgun (WGS) entry which is preliminary data.</text>
</comment>
<dbReference type="Gene3D" id="6.10.250.3370">
    <property type="match status" value="1"/>
</dbReference>
<dbReference type="PANTHER" id="PTHR34384:SF6">
    <property type="entry name" value="STAPHYLOFERRIN B SYNTHASE"/>
    <property type="match status" value="1"/>
</dbReference>
<dbReference type="Gene3D" id="3.30.310.280">
    <property type="match status" value="1"/>
</dbReference>
<dbReference type="RefSeq" id="WP_245920633.1">
    <property type="nucleotide sequence ID" value="NZ_QBKR01000002.1"/>
</dbReference>
<evidence type="ECO:0000313" key="5">
    <source>
        <dbReference type="EMBL" id="PTX64686.1"/>
    </source>
</evidence>
<dbReference type="Proteomes" id="UP000244240">
    <property type="component" value="Unassembled WGS sequence"/>
</dbReference>
<dbReference type="Pfam" id="PF04183">
    <property type="entry name" value="IucA_IucC"/>
    <property type="match status" value="1"/>
</dbReference>
<gene>
    <name evidence="5" type="ORF">C8P63_102181</name>
</gene>
<comment type="pathway">
    <text evidence="1">Siderophore biosynthesis.</text>
</comment>
<protein>
    <submittedName>
        <fullName evidence="5">Siderophore synthetase component</fullName>
    </submittedName>
</protein>
<dbReference type="InterPro" id="IPR037455">
    <property type="entry name" value="LucA/IucC-like"/>
</dbReference>
<accession>A0A2T6C8T5</accession>
<comment type="similarity">
    <text evidence="2">Belongs to the IucA/IucC family.</text>
</comment>
<dbReference type="Gene3D" id="1.10.510.40">
    <property type="match status" value="1"/>
</dbReference>
<reference evidence="5 6" key="1">
    <citation type="submission" date="2018-04" db="EMBL/GenBank/DDBJ databases">
        <title>Genomic Encyclopedia of Archaeal and Bacterial Type Strains, Phase II (KMG-II): from individual species to whole genera.</title>
        <authorList>
            <person name="Goeker M."/>
        </authorList>
    </citation>
    <scope>NUCLEOTIDE SEQUENCE [LARGE SCALE GENOMIC DNA]</scope>
    <source>
        <strain evidence="5 6">DSM 45787</strain>
    </source>
</reference>
<dbReference type="GO" id="GO:0016881">
    <property type="term" value="F:acid-amino acid ligase activity"/>
    <property type="evidence" value="ECO:0007669"/>
    <property type="project" value="UniProtKB-ARBA"/>
</dbReference>
<proteinExistence type="inferred from homology"/>
<dbReference type="InterPro" id="IPR022770">
    <property type="entry name" value="IucA/IucC-like_C"/>
</dbReference>
<evidence type="ECO:0000259" key="3">
    <source>
        <dbReference type="Pfam" id="PF04183"/>
    </source>
</evidence>
<name>A0A2T6C8T5_9BACL</name>
<dbReference type="EMBL" id="QBKR01000002">
    <property type="protein sequence ID" value="PTX64686.1"/>
    <property type="molecule type" value="Genomic_DNA"/>
</dbReference>
<sequence>MTLKRTDTEEMEITWRALRSEEAAGVRRRLIRQLVETLLYEGVLSSSEVEREGEKRFEWEGRDRTGKPVHYWCRGERRFSFDRIRLVSPLYREGREAVSLSRFLEEIGEVCGADGEQLNHFTRELEETLVKDTLCQYLRRREGRTLLGKGYDELEGELMDGHPYHPSYKSRIGFSLSDHLAYGPEFLPEIRPVWLAVRREEARLAVSESISPPKQVEALAGTAVKRRLREAAKDAGADPVEYLPIPVHPWQWRNVIAVHYQRALETGEILFLGPSEDGYRPQQSIRTLANVTCPERWSLKVSLSILNTSTSRVLAPHTVENAPKITDWLRGIWQKDRYLREECRLILLGEVAGAAWDGPVPAPLADRTYGAFSAIWRESLHRYLRPEEEAVPYNGLCQRDTDGTPLIDPWVRQLGVETWTRRLLEVSLPPILHLLYAHGIGMEAHAQNMVLIHRKGVPERIALKDFHDGIRFSADHLTDPGNRPDLTATPESHARINRNSFIETEDPRQVSDFMLDAFFFVNLGELAMFLQDVYGLAERRFWEMAREIVGGYMERFDCLTPRFRIFDLLAPRVEVEQLTKRRLFPETELRVHEVRNPLARVASGEGLVRVETE</sequence>
<evidence type="ECO:0000259" key="4">
    <source>
        <dbReference type="Pfam" id="PF06276"/>
    </source>
</evidence>
<dbReference type="AlphaFoldDB" id="A0A2T6C8T5"/>
<keyword evidence="6" id="KW-1185">Reference proteome</keyword>
<organism evidence="5 6">
    <name type="scientific">Melghirimyces profundicolus</name>
    <dbReference type="NCBI Taxonomy" id="1242148"/>
    <lineage>
        <taxon>Bacteria</taxon>
        <taxon>Bacillati</taxon>
        <taxon>Bacillota</taxon>
        <taxon>Bacilli</taxon>
        <taxon>Bacillales</taxon>
        <taxon>Thermoactinomycetaceae</taxon>
        <taxon>Melghirimyces</taxon>
    </lineage>
</organism>
<dbReference type="GO" id="GO:0019290">
    <property type="term" value="P:siderophore biosynthetic process"/>
    <property type="evidence" value="ECO:0007669"/>
    <property type="project" value="InterPro"/>
</dbReference>